<evidence type="ECO:0000313" key="1">
    <source>
        <dbReference type="EMBL" id="KAJ8646761.1"/>
    </source>
</evidence>
<accession>A0ACC2MMW3</accession>
<sequence length="218" mass="24241">MNMEILVFFSLLIVLVTVSLARTLEEVDPLQGIVDATLNGEMTALQKHVAFFDKDKDGIVYPSETYKGFRAIGCGVPLSTAASVLINMGLSSKTLPEGERAAPNFPIYIENIHRAKHGSDTGVYDAQGRFVPEKFEDIFLKHAHGNPDSLTSDELDEMLKANRIPKDKTGSFAGWTEWKVLYSLGKDENGLLQKETVRAVFDGTLFEQLEKKASRRMN</sequence>
<dbReference type="Proteomes" id="UP001234297">
    <property type="component" value="Chromosome 2"/>
</dbReference>
<reference evidence="1 2" key="1">
    <citation type="journal article" date="2022" name="Hortic Res">
        <title>A haplotype resolved chromosomal level avocado genome allows analysis of novel avocado genes.</title>
        <authorList>
            <person name="Nath O."/>
            <person name="Fletcher S.J."/>
            <person name="Hayward A."/>
            <person name="Shaw L.M."/>
            <person name="Masouleh A.K."/>
            <person name="Furtado A."/>
            <person name="Henry R.J."/>
            <person name="Mitter N."/>
        </authorList>
    </citation>
    <scope>NUCLEOTIDE SEQUENCE [LARGE SCALE GENOMIC DNA]</scope>
    <source>
        <strain evidence="2">cv. Hass</strain>
    </source>
</reference>
<keyword evidence="2" id="KW-1185">Reference proteome</keyword>
<proteinExistence type="predicted"/>
<gene>
    <name evidence="1" type="ORF">MRB53_008509</name>
</gene>
<dbReference type="EMBL" id="CM056810">
    <property type="protein sequence ID" value="KAJ8646761.1"/>
    <property type="molecule type" value="Genomic_DNA"/>
</dbReference>
<name>A0ACC2MMW3_PERAE</name>
<organism evidence="1 2">
    <name type="scientific">Persea americana</name>
    <name type="common">Avocado</name>
    <dbReference type="NCBI Taxonomy" id="3435"/>
    <lineage>
        <taxon>Eukaryota</taxon>
        <taxon>Viridiplantae</taxon>
        <taxon>Streptophyta</taxon>
        <taxon>Embryophyta</taxon>
        <taxon>Tracheophyta</taxon>
        <taxon>Spermatophyta</taxon>
        <taxon>Magnoliopsida</taxon>
        <taxon>Magnoliidae</taxon>
        <taxon>Laurales</taxon>
        <taxon>Lauraceae</taxon>
        <taxon>Persea</taxon>
    </lineage>
</organism>
<protein>
    <submittedName>
        <fullName evidence="1">Uncharacterized protein</fullName>
    </submittedName>
</protein>
<comment type="caution">
    <text evidence="1">The sequence shown here is derived from an EMBL/GenBank/DDBJ whole genome shotgun (WGS) entry which is preliminary data.</text>
</comment>
<evidence type="ECO:0000313" key="2">
    <source>
        <dbReference type="Proteomes" id="UP001234297"/>
    </source>
</evidence>